<gene>
    <name evidence="1" type="ORF">E5329_05425</name>
</gene>
<keyword evidence="1" id="KW-0645">Protease</keyword>
<name>A0AC61RZ50_9FIRM</name>
<protein>
    <submittedName>
        <fullName evidence="1">M18 family aminopeptidase</fullName>
    </submittedName>
</protein>
<reference evidence="1" key="1">
    <citation type="submission" date="2019-04" db="EMBL/GenBank/DDBJ databases">
        <title>Microbes associate with the intestines of laboratory mice.</title>
        <authorList>
            <person name="Navarre W."/>
            <person name="Wong E."/>
            <person name="Huang K."/>
            <person name="Tropini C."/>
            <person name="Ng K."/>
            <person name="Yu B."/>
        </authorList>
    </citation>
    <scope>NUCLEOTIDE SEQUENCE</scope>
    <source>
        <strain evidence="1">NM01_1-7b</strain>
    </source>
</reference>
<organism evidence="1 2">
    <name type="scientific">Petralouisia muris</name>
    <dbReference type="NCBI Taxonomy" id="3032872"/>
    <lineage>
        <taxon>Bacteria</taxon>
        <taxon>Bacillati</taxon>
        <taxon>Bacillota</taxon>
        <taxon>Clostridia</taxon>
        <taxon>Lachnospirales</taxon>
        <taxon>Lachnospiraceae</taxon>
        <taxon>Petralouisia</taxon>
    </lineage>
</organism>
<sequence>MEEKLFHLVEKGTSAVMVVQEAARQLKEAGFEELSFSTGWGLTENGRYYVRHHDTALFAFTIGARAEFRKAVRIGAAHTDFPCLRIKPNPDISAGGYGQVNVEVYGGAILNTWLDRPLSISGRVALQSEDVLHPEIRYLSVERPLLVIPNLAIHMNREINKGLELNKQTDMLPILGLIDENLKEQKMLMDFLGKELQVEPEKILDYELWAYCAEKPRYTGIQEEFILSPRLDNLTSVQSLLTGLIRGKREIGLNVAAFFDHEEVGSRTKQGAGSLMLLTLLEKINASLGKTEEQMRQRLYDAFFLSVDVAHGLHPNQMGKMDLTNKPVLGRGLCIKEAGSQSYATDCEAVAVIEQICRKYKIPYQKFVNRSDLAGGGTLGSIASSILSVRTVDLGVPVLAMHSAVETMGAADMKALTRLMTAYYSDLDESMK</sequence>
<evidence type="ECO:0000313" key="2">
    <source>
        <dbReference type="Proteomes" id="UP000304953"/>
    </source>
</evidence>
<keyword evidence="1" id="KW-0031">Aminopeptidase</keyword>
<proteinExistence type="predicted"/>
<dbReference type="EMBL" id="SRYA01000008">
    <property type="protein sequence ID" value="TGY97350.1"/>
    <property type="molecule type" value="Genomic_DNA"/>
</dbReference>
<evidence type="ECO:0000313" key="1">
    <source>
        <dbReference type="EMBL" id="TGY97350.1"/>
    </source>
</evidence>
<dbReference type="Proteomes" id="UP000304953">
    <property type="component" value="Unassembled WGS sequence"/>
</dbReference>
<keyword evidence="1" id="KW-0378">Hydrolase</keyword>
<comment type="caution">
    <text evidence="1">The sequence shown here is derived from an EMBL/GenBank/DDBJ whole genome shotgun (WGS) entry which is preliminary data.</text>
</comment>
<keyword evidence="2" id="KW-1185">Reference proteome</keyword>
<accession>A0AC61RZ50</accession>